<evidence type="ECO:0000313" key="2">
    <source>
        <dbReference type="EMBL" id="GIX78039.1"/>
    </source>
</evidence>
<comment type="caution">
    <text evidence="2">The sequence shown here is derived from an EMBL/GenBank/DDBJ whole genome shotgun (WGS) entry which is preliminary data.</text>
</comment>
<gene>
    <name evidence="2" type="ORF">CDAR_242701</name>
</gene>
<keyword evidence="3" id="KW-1185">Reference proteome</keyword>
<protein>
    <submittedName>
        <fullName evidence="2">Uncharacterized protein</fullName>
    </submittedName>
</protein>
<name>A0AAV4MZV6_9ARAC</name>
<feature type="compositionally biased region" description="Acidic residues" evidence="1">
    <location>
        <begin position="19"/>
        <end position="39"/>
    </location>
</feature>
<evidence type="ECO:0000313" key="3">
    <source>
        <dbReference type="Proteomes" id="UP001054837"/>
    </source>
</evidence>
<dbReference type="AlphaFoldDB" id="A0AAV4MZV6"/>
<evidence type="ECO:0000256" key="1">
    <source>
        <dbReference type="SAM" id="MobiDB-lite"/>
    </source>
</evidence>
<feature type="compositionally biased region" description="Basic and acidic residues" evidence="1">
    <location>
        <begin position="64"/>
        <end position="74"/>
    </location>
</feature>
<reference evidence="2 3" key="1">
    <citation type="submission" date="2021-06" db="EMBL/GenBank/DDBJ databases">
        <title>Caerostris darwini draft genome.</title>
        <authorList>
            <person name="Kono N."/>
            <person name="Arakawa K."/>
        </authorList>
    </citation>
    <scope>NUCLEOTIDE SEQUENCE [LARGE SCALE GENOMIC DNA]</scope>
</reference>
<proteinExistence type="predicted"/>
<dbReference type="Proteomes" id="UP001054837">
    <property type="component" value="Unassembled WGS sequence"/>
</dbReference>
<accession>A0AAV4MZV6</accession>
<organism evidence="2 3">
    <name type="scientific">Caerostris darwini</name>
    <dbReference type="NCBI Taxonomy" id="1538125"/>
    <lineage>
        <taxon>Eukaryota</taxon>
        <taxon>Metazoa</taxon>
        <taxon>Ecdysozoa</taxon>
        <taxon>Arthropoda</taxon>
        <taxon>Chelicerata</taxon>
        <taxon>Arachnida</taxon>
        <taxon>Araneae</taxon>
        <taxon>Araneomorphae</taxon>
        <taxon>Entelegynae</taxon>
        <taxon>Araneoidea</taxon>
        <taxon>Araneidae</taxon>
        <taxon>Caerostris</taxon>
    </lineage>
</organism>
<dbReference type="EMBL" id="BPLQ01001069">
    <property type="protein sequence ID" value="GIX78039.1"/>
    <property type="molecule type" value="Genomic_DNA"/>
</dbReference>
<sequence>MVCFSFQSRKADEDGHFNDDDEDHFLGIDSEDGHEDEEPLPPLALPLQNVPTKKKTDSSPAVFHAHDEKRCRHV</sequence>
<feature type="region of interest" description="Disordered" evidence="1">
    <location>
        <begin position="11"/>
        <end position="74"/>
    </location>
</feature>